<organism>
    <name type="scientific">Ixodes scapularis</name>
    <name type="common">Black-legged tick</name>
    <name type="synonym">Deer tick</name>
    <dbReference type="NCBI Taxonomy" id="6945"/>
    <lineage>
        <taxon>Eukaryota</taxon>
        <taxon>Metazoa</taxon>
        <taxon>Ecdysozoa</taxon>
        <taxon>Arthropoda</taxon>
        <taxon>Chelicerata</taxon>
        <taxon>Arachnida</taxon>
        <taxon>Acari</taxon>
        <taxon>Parasitiformes</taxon>
        <taxon>Ixodida</taxon>
        <taxon>Ixodoidea</taxon>
        <taxon>Ixodidae</taxon>
        <taxon>Ixodinae</taxon>
        <taxon>Ixodes</taxon>
    </lineage>
</organism>
<protein>
    <recommendedName>
        <fullName evidence="4">MIF4G domain-containing protein</fullName>
    </recommendedName>
</protein>
<reference evidence="2" key="2">
    <citation type="submission" date="2020-05" db="UniProtKB">
        <authorList>
            <consortium name="EnsemblMetazoa"/>
        </authorList>
    </citation>
    <scope>IDENTIFICATION</scope>
    <source>
        <strain evidence="2">wikel</strain>
    </source>
</reference>
<accession>B7PYZ4</accession>
<dbReference type="AlphaFoldDB" id="B7PYZ4"/>
<evidence type="ECO:0000313" key="3">
    <source>
        <dbReference type="Proteomes" id="UP000001555"/>
    </source>
</evidence>
<dbReference type="VEuPathDB" id="VectorBase:ISCI009508"/>
<dbReference type="VEuPathDB" id="VectorBase:ISCP_019890"/>
<evidence type="ECO:0000313" key="2">
    <source>
        <dbReference type="EnsemblMetazoa" id="ISCW009508-PA"/>
    </source>
</evidence>
<sequence length="78" mass="8984">MECLRSVLTIAGKAVQRDAPQRMAALVSHMREAFVQQCLSANGRKVLLELLELHASGWQLNLPQRLYYFPYTSLEHRK</sequence>
<dbReference type="EnsemblMetazoa" id="ISCW009508-RA">
    <property type="protein sequence ID" value="ISCW009508-PA"/>
    <property type="gene ID" value="ISCW009508"/>
</dbReference>
<evidence type="ECO:0000313" key="1">
    <source>
        <dbReference type="EMBL" id="EEC11816.1"/>
    </source>
</evidence>
<gene>
    <name evidence="1" type="ORF">IscW_ISCW009508</name>
</gene>
<name>B7PYZ4_IXOSC</name>
<dbReference type="InParanoid" id="B7PYZ4"/>
<proteinExistence type="predicted"/>
<dbReference type="EMBL" id="DS822941">
    <property type="protein sequence ID" value="EEC11816.1"/>
    <property type="molecule type" value="Genomic_DNA"/>
</dbReference>
<keyword evidence="3" id="KW-1185">Reference proteome</keyword>
<dbReference type="OrthoDB" id="565552at2759"/>
<dbReference type="Proteomes" id="UP000001555">
    <property type="component" value="Unassembled WGS sequence"/>
</dbReference>
<dbReference type="VEuPathDB" id="VectorBase:ISCW009508"/>
<dbReference type="Gene3D" id="1.25.40.180">
    <property type="match status" value="1"/>
</dbReference>
<dbReference type="STRING" id="6945.B7PYZ4"/>
<evidence type="ECO:0008006" key="4">
    <source>
        <dbReference type="Google" id="ProtNLM"/>
    </source>
</evidence>
<dbReference type="HOGENOM" id="CLU_2624744_0_0_1"/>
<reference evidence="1 3" key="1">
    <citation type="submission" date="2008-03" db="EMBL/GenBank/DDBJ databases">
        <title>Annotation of Ixodes scapularis.</title>
        <authorList>
            <consortium name="Ixodes scapularis Genome Project Consortium"/>
            <person name="Caler E."/>
            <person name="Hannick L.I."/>
            <person name="Bidwell S."/>
            <person name="Joardar V."/>
            <person name="Thiagarajan M."/>
            <person name="Amedeo P."/>
            <person name="Galinsky K.J."/>
            <person name="Schobel S."/>
            <person name="Inman J."/>
            <person name="Hostetler J."/>
            <person name="Miller J."/>
            <person name="Hammond M."/>
            <person name="Megy K."/>
            <person name="Lawson D."/>
            <person name="Kodira C."/>
            <person name="Sutton G."/>
            <person name="Meyer J."/>
            <person name="Hill C.A."/>
            <person name="Birren B."/>
            <person name="Nene V."/>
            <person name="Collins F."/>
            <person name="Alarcon-Chaidez F."/>
            <person name="Wikel S."/>
            <person name="Strausberg R."/>
        </authorList>
    </citation>
    <scope>NUCLEOTIDE SEQUENCE [LARGE SCALE GENOMIC DNA]</scope>
    <source>
        <strain evidence="3">Wikel</strain>
        <strain evidence="1">Wikel colony</strain>
    </source>
</reference>
<dbReference type="PaxDb" id="6945-B7PYZ4"/>
<dbReference type="EMBL" id="ABJB011014186">
    <property type="status" value="NOT_ANNOTATED_CDS"/>
    <property type="molecule type" value="Genomic_DNA"/>
</dbReference>